<keyword evidence="4" id="KW-0687">Ribonucleoprotein</keyword>
<dbReference type="GO" id="GO:0005840">
    <property type="term" value="C:ribosome"/>
    <property type="evidence" value="ECO:0007669"/>
    <property type="project" value="UniProtKB-KW"/>
</dbReference>
<dbReference type="Proteomes" id="UP001488838">
    <property type="component" value="Unassembled WGS sequence"/>
</dbReference>
<dbReference type="GO" id="GO:0003735">
    <property type="term" value="F:structural constituent of ribosome"/>
    <property type="evidence" value="ECO:0007669"/>
    <property type="project" value="InterPro"/>
</dbReference>
<evidence type="ECO:0000313" key="8">
    <source>
        <dbReference type="EMBL" id="KAK7796947.1"/>
    </source>
</evidence>
<accession>A0AAW0H761</accession>
<comment type="function">
    <text evidence="5">Component of the large ribosomal subunit. The ribosome is a large ribonucleoprotein complex responsible for the synthesis of proteins in the cell.</text>
</comment>
<evidence type="ECO:0000256" key="7">
    <source>
        <dbReference type="ARBA" id="ARBA00035331"/>
    </source>
</evidence>
<protein>
    <recommendedName>
        <fullName evidence="6">Large ribosomal subunit protein eL36</fullName>
    </recommendedName>
    <alternativeName>
        <fullName evidence="7">60S ribosomal protein L36</fullName>
    </alternativeName>
</protein>
<evidence type="ECO:0000256" key="5">
    <source>
        <dbReference type="ARBA" id="ARBA00034092"/>
    </source>
</evidence>
<proteinExistence type="inferred from homology"/>
<organism evidence="8 9">
    <name type="scientific">Myodes glareolus</name>
    <name type="common">Bank vole</name>
    <name type="synonym">Clethrionomys glareolus</name>
    <dbReference type="NCBI Taxonomy" id="447135"/>
    <lineage>
        <taxon>Eukaryota</taxon>
        <taxon>Metazoa</taxon>
        <taxon>Chordata</taxon>
        <taxon>Craniata</taxon>
        <taxon>Vertebrata</taxon>
        <taxon>Euteleostomi</taxon>
        <taxon>Mammalia</taxon>
        <taxon>Eutheria</taxon>
        <taxon>Euarchontoglires</taxon>
        <taxon>Glires</taxon>
        <taxon>Rodentia</taxon>
        <taxon>Myomorpha</taxon>
        <taxon>Muroidea</taxon>
        <taxon>Cricetidae</taxon>
        <taxon>Arvicolinae</taxon>
        <taxon>Myodes</taxon>
    </lineage>
</organism>
<dbReference type="GO" id="GO:1990904">
    <property type="term" value="C:ribonucleoprotein complex"/>
    <property type="evidence" value="ECO:0007669"/>
    <property type="project" value="UniProtKB-KW"/>
</dbReference>
<dbReference type="InterPro" id="IPR000509">
    <property type="entry name" value="Ribosomal_eL36"/>
</dbReference>
<reference evidence="8 9" key="1">
    <citation type="journal article" date="2023" name="bioRxiv">
        <title>Conserved and derived expression patterns and positive selection on dental genes reveal complex evolutionary context of ever-growing rodent molars.</title>
        <authorList>
            <person name="Calamari Z.T."/>
            <person name="Song A."/>
            <person name="Cohen E."/>
            <person name="Akter M."/>
            <person name="Roy R.D."/>
            <person name="Hallikas O."/>
            <person name="Christensen M.M."/>
            <person name="Li P."/>
            <person name="Marangoni P."/>
            <person name="Jernvall J."/>
            <person name="Klein O.D."/>
        </authorList>
    </citation>
    <scope>NUCLEOTIDE SEQUENCE [LARGE SCALE GENOMIC DNA]</scope>
    <source>
        <tissue evidence="8">Muscle</tissue>
    </source>
</reference>
<keyword evidence="3" id="KW-0689">Ribosomal protein</keyword>
<evidence type="ECO:0000256" key="1">
    <source>
        <dbReference type="ARBA" id="ARBA00006509"/>
    </source>
</evidence>
<dbReference type="Pfam" id="PF01158">
    <property type="entry name" value="Ribosomal_L36e"/>
    <property type="match status" value="1"/>
</dbReference>
<dbReference type="Gene3D" id="1.10.10.1760">
    <property type="entry name" value="60S ribosomal protein L36"/>
    <property type="match status" value="1"/>
</dbReference>
<name>A0AAW0H761_MYOGA</name>
<comment type="similarity">
    <text evidence="1">Belongs to the eukaryotic ribosomal protein eL36 family.</text>
</comment>
<evidence type="ECO:0000256" key="6">
    <source>
        <dbReference type="ARBA" id="ARBA00035226"/>
    </source>
</evidence>
<evidence type="ECO:0000313" key="9">
    <source>
        <dbReference type="Proteomes" id="UP001488838"/>
    </source>
</evidence>
<keyword evidence="9" id="KW-1185">Reference proteome</keyword>
<dbReference type="GO" id="GO:0006412">
    <property type="term" value="P:translation"/>
    <property type="evidence" value="ECO:0007669"/>
    <property type="project" value="InterPro"/>
</dbReference>
<comment type="subunit">
    <text evidence="2">Component of the large ribosomal subunit.</text>
</comment>
<dbReference type="EMBL" id="JBBHLL010000952">
    <property type="protein sequence ID" value="KAK7796947.1"/>
    <property type="molecule type" value="Genomic_DNA"/>
</dbReference>
<comment type="caution">
    <text evidence="8">The sequence shown here is derived from an EMBL/GenBank/DDBJ whole genome shotgun (WGS) entry which is preliminary data.</text>
</comment>
<evidence type="ECO:0000256" key="2">
    <source>
        <dbReference type="ARBA" id="ARBA00011133"/>
    </source>
</evidence>
<gene>
    <name evidence="8" type="ORF">U0070_023305</name>
</gene>
<sequence>MHSQQYWHLTKHTKFMQDMIQKVCSFMTYNWYTMELLKVFKDNNWEPDTGLECGSVGVKGDNPNS</sequence>
<dbReference type="InterPro" id="IPR038097">
    <property type="entry name" value="Ribosomal_eL36_sf"/>
</dbReference>
<dbReference type="AlphaFoldDB" id="A0AAW0H761"/>
<evidence type="ECO:0000256" key="3">
    <source>
        <dbReference type="ARBA" id="ARBA00022980"/>
    </source>
</evidence>
<evidence type="ECO:0000256" key="4">
    <source>
        <dbReference type="ARBA" id="ARBA00023274"/>
    </source>
</evidence>